<sequence length="193" mass="20171">MNNFSSSPSATSSRTPRPRPAEPRGELRQTGSRPADPQPNHRRVFAEALSKHAGKGMAKELLKETGDGLAAIASSREFANAALTAQASPAGDIDAGLHAQLDRIAAAIAEVAKSGAQPEVHLSLPLGAYAVEGAVLGRDLAGRVNVTLIPNGAVPPTVAAQWSEQLSERLIRRELRVAKVGVQAMGRRSLPPA</sequence>
<evidence type="ECO:0000313" key="3">
    <source>
        <dbReference type="Proteomes" id="UP000527143"/>
    </source>
</evidence>
<reference evidence="2 3" key="1">
    <citation type="submission" date="2020-08" db="EMBL/GenBank/DDBJ databases">
        <title>Genomic Encyclopedia of Type Strains, Phase IV (KMG-IV): sequencing the most valuable type-strain genomes for metagenomic binning, comparative biology and taxonomic classification.</title>
        <authorList>
            <person name="Goeker M."/>
        </authorList>
    </citation>
    <scope>NUCLEOTIDE SEQUENCE [LARGE SCALE GENOMIC DNA]</scope>
    <source>
        <strain evidence="2 3">DSM 26736</strain>
    </source>
</reference>
<proteinExistence type="predicted"/>
<accession>A0A840YC14</accession>
<dbReference type="RefSeq" id="WP_184087248.1">
    <property type="nucleotide sequence ID" value="NZ_JACIJF010000005.1"/>
</dbReference>
<dbReference type="AlphaFoldDB" id="A0A840YC14"/>
<protein>
    <submittedName>
        <fullName evidence="2">Uncharacterized protein</fullName>
    </submittedName>
</protein>
<feature type="compositionally biased region" description="Low complexity" evidence="1">
    <location>
        <begin position="1"/>
        <end position="15"/>
    </location>
</feature>
<comment type="caution">
    <text evidence="2">The sequence shown here is derived from an EMBL/GenBank/DDBJ whole genome shotgun (WGS) entry which is preliminary data.</text>
</comment>
<name>A0A840YC14_9SPHN</name>
<evidence type="ECO:0000313" key="2">
    <source>
        <dbReference type="EMBL" id="MBB5710897.1"/>
    </source>
</evidence>
<dbReference type="EMBL" id="JACIJF010000005">
    <property type="protein sequence ID" value="MBB5710897.1"/>
    <property type="molecule type" value="Genomic_DNA"/>
</dbReference>
<evidence type="ECO:0000256" key="1">
    <source>
        <dbReference type="SAM" id="MobiDB-lite"/>
    </source>
</evidence>
<keyword evidence="3" id="KW-1185">Reference proteome</keyword>
<gene>
    <name evidence="2" type="ORF">FHT02_002137</name>
</gene>
<feature type="region of interest" description="Disordered" evidence="1">
    <location>
        <begin position="1"/>
        <end position="42"/>
    </location>
</feature>
<dbReference type="Proteomes" id="UP000527143">
    <property type="component" value="Unassembled WGS sequence"/>
</dbReference>
<organism evidence="2 3">
    <name type="scientific">Sphingomonas xinjiangensis</name>
    <dbReference type="NCBI Taxonomy" id="643568"/>
    <lineage>
        <taxon>Bacteria</taxon>
        <taxon>Pseudomonadati</taxon>
        <taxon>Pseudomonadota</taxon>
        <taxon>Alphaproteobacteria</taxon>
        <taxon>Sphingomonadales</taxon>
        <taxon>Sphingomonadaceae</taxon>
        <taxon>Sphingomonas</taxon>
    </lineage>
</organism>